<feature type="transmembrane region" description="Helical" evidence="1">
    <location>
        <begin position="16"/>
        <end position="34"/>
    </location>
</feature>
<feature type="transmembrane region" description="Helical" evidence="1">
    <location>
        <begin position="46"/>
        <end position="64"/>
    </location>
</feature>
<feature type="transmembrane region" description="Helical" evidence="1">
    <location>
        <begin position="182"/>
        <end position="202"/>
    </location>
</feature>
<dbReference type="AlphaFoldDB" id="C2M961"/>
<dbReference type="OrthoDB" id="1000920at2"/>
<evidence type="ECO:0000313" key="3">
    <source>
        <dbReference type="Proteomes" id="UP000003303"/>
    </source>
</evidence>
<gene>
    <name evidence="2" type="ORF">PORUE0001_1066</name>
</gene>
<keyword evidence="1" id="KW-0812">Transmembrane</keyword>
<sequence>MNTFWNTIAQYNAATWPIQILLVIAAVVVLYLLVKRPSRSSTIIAKSYLILLYVWIAVAYYAIYCAERSYSILLSIYWGILALAWIKDLLEDDTQFALRDKFKPFGIFVLLLPLMYPLASITRGLSFPYITTPVMPCTVAIYTIGLLLLFTSRVNIFIVLLLLNWAMVGVTKTWFFGIPEDFILVLTAIPALYIFFREYFALDLHQDSKPQAKYINALLILVCIGVCIALCCALFAQISRDI</sequence>
<evidence type="ECO:0000256" key="1">
    <source>
        <dbReference type="SAM" id="Phobius"/>
    </source>
</evidence>
<keyword evidence="1" id="KW-0472">Membrane</keyword>
<feature type="transmembrane region" description="Helical" evidence="1">
    <location>
        <begin position="102"/>
        <end position="121"/>
    </location>
</feature>
<evidence type="ECO:0000313" key="2">
    <source>
        <dbReference type="EMBL" id="EEK17740.1"/>
    </source>
</evidence>
<dbReference type="STRING" id="596327.PORUE0001_1066"/>
<feature type="transmembrane region" description="Helical" evidence="1">
    <location>
        <begin position="156"/>
        <end position="176"/>
    </location>
</feature>
<feature type="transmembrane region" description="Helical" evidence="1">
    <location>
        <begin position="214"/>
        <end position="238"/>
    </location>
</feature>
<keyword evidence="1" id="KW-1133">Transmembrane helix</keyword>
<organism evidence="2 3">
    <name type="scientific">Porphyromonas uenonis 60-3</name>
    <dbReference type="NCBI Taxonomy" id="596327"/>
    <lineage>
        <taxon>Bacteria</taxon>
        <taxon>Pseudomonadati</taxon>
        <taxon>Bacteroidota</taxon>
        <taxon>Bacteroidia</taxon>
        <taxon>Bacteroidales</taxon>
        <taxon>Porphyromonadaceae</taxon>
        <taxon>Porphyromonas</taxon>
    </lineage>
</organism>
<reference evidence="2 3" key="1">
    <citation type="submission" date="2009-04" db="EMBL/GenBank/DDBJ databases">
        <authorList>
            <person name="Sebastian Y."/>
            <person name="Madupu R."/>
            <person name="Durkin A.S."/>
            <person name="Torralba M."/>
            <person name="Methe B."/>
            <person name="Sutton G.G."/>
            <person name="Strausberg R.L."/>
            <person name="Nelson K.E."/>
        </authorList>
    </citation>
    <scope>NUCLEOTIDE SEQUENCE [LARGE SCALE GENOMIC DNA]</scope>
    <source>
        <strain evidence="2 3">60-3</strain>
    </source>
</reference>
<comment type="caution">
    <text evidence="2">The sequence shown here is derived from an EMBL/GenBank/DDBJ whole genome shotgun (WGS) entry which is preliminary data.</text>
</comment>
<keyword evidence="3" id="KW-1185">Reference proteome</keyword>
<dbReference type="Pfam" id="PF19540">
    <property type="entry name" value="DUF6064"/>
    <property type="match status" value="1"/>
</dbReference>
<dbReference type="RefSeq" id="WP_007364448.1">
    <property type="nucleotide sequence ID" value="NZ_ACLR01000012.1"/>
</dbReference>
<feature type="transmembrane region" description="Helical" evidence="1">
    <location>
        <begin position="70"/>
        <end position="90"/>
    </location>
</feature>
<accession>C2M961</accession>
<proteinExistence type="predicted"/>
<protein>
    <submittedName>
        <fullName evidence="2">Uncharacterized protein</fullName>
    </submittedName>
</protein>
<name>C2M961_9PORP</name>
<feature type="transmembrane region" description="Helical" evidence="1">
    <location>
        <begin position="127"/>
        <end position="149"/>
    </location>
</feature>
<dbReference type="EMBL" id="ACLR01000012">
    <property type="protein sequence ID" value="EEK17740.1"/>
    <property type="molecule type" value="Genomic_DNA"/>
</dbReference>
<dbReference type="Proteomes" id="UP000003303">
    <property type="component" value="Unassembled WGS sequence"/>
</dbReference>
<dbReference type="InterPro" id="IPR045708">
    <property type="entry name" value="DUF6064"/>
</dbReference>
<dbReference type="eggNOG" id="ENOG502ZB4X">
    <property type="taxonomic scope" value="Bacteria"/>
</dbReference>